<dbReference type="Proteomes" id="UP000824090">
    <property type="component" value="Unassembled WGS sequence"/>
</dbReference>
<comment type="caution">
    <text evidence="3">The sequence shown here is derived from an EMBL/GenBank/DDBJ whole genome shotgun (WGS) entry which is preliminary data.</text>
</comment>
<reference evidence="3" key="1">
    <citation type="submission" date="2020-10" db="EMBL/GenBank/DDBJ databases">
        <authorList>
            <person name="Gilroy R."/>
        </authorList>
    </citation>
    <scope>NUCLEOTIDE SEQUENCE</scope>
    <source>
        <strain evidence="3">ChiHcec3-6078</strain>
    </source>
</reference>
<evidence type="ECO:0000313" key="3">
    <source>
        <dbReference type="EMBL" id="HIU26420.1"/>
    </source>
</evidence>
<reference evidence="3" key="2">
    <citation type="journal article" date="2021" name="PeerJ">
        <title>Extensive microbial diversity within the chicken gut microbiome revealed by metagenomics and culture.</title>
        <authorList>
            <person name="Gilroy R."/>
            <person name="Ravi A."/>
            <person name="Getino M."/>
            <person name="Pursley I."/>
            <person name="Horton D.L."/>
            <person name="Alikhan N.F."/>
            <person name="Baker D."/>
            <person name="Gharbi K."/>
            <person name="Hall N."/>
            <person name="Watson M."/>
            <person name="Adriaenssens E.M."/>
            <person name="Foster-Nyarko E."/>
            <person name="Jarju S."/>
            <person name="Secka A."/>
            <person name="Antonio M."/>
            <person name="Oren A."/>
            <person name="Chaudhuri R.R."/>
            <person name="La Ragione R."/>
            <person name="Hildebrand F."/>
            <person name="Pallen M.J."/>
        </authorList>
    </citation>
    <scope>NUCLEOTIDE SEQUENCE</scope>
    <source>
        <strain evidence="3">ChiHcec3-6078</strain>
    </source>
</reference>
<evidence type="ECO:0000256" key="1">
    <source>
        <dbReference type="ARBA" id="ARBA00005953"/>
    </source>
</evidence>
<organism evidence="3 4">
    <name type="scientific">Candidatus Allocopromorpha excrementigallinarum</name>
    <dbReference type="NCBI Taxonomy" id="2840742"/>
    <lineage>
        <taxon>Bacteria</taxon>
        <taxon>Bacillati</taxon>
        <taxon>Bacillota</taxon>
        <taxon>Clostridia</taxon>
        <taxon>Eubacteriales</taxon>
        <taxon>Eubacteriaceae</taxon>
        <taxon>Eubacteriaceae incertae sedis</taxon>
        <taxon>Candidatus Allocopromorpha</taxon>
    </lineage>
</organism>
<dbReference type="CDD" id="cd00586">
    <property type="entry name" value="4HBT"/>
    <property type="match status" value="1"/>
</dbReference>
<sequence>MAKRFSGTVETDIKVRLCECDPYEIAHNSSYFVWFEMGRFQYAEENGYALPDMAANDDVVYITLHTRCKYIKSCKFNDEITVRTWIRKPPLLFAKYNFEQKIFNKKTGELIARCWTENAAVSKSEKRVLRIYEDESILKVEDKWKKEKDS</sequence>
<dbReference type="PANTHER" id="PTHR31793:SF27">
    <property type="entry name" value="NOVEL THIOESTERASE SUPERFAMILY DOMAIN AND SAPOSIN A-TYPE DOMAIN CONTAINING PROTEIN (0610012H03RIK)"/>
    <property type="match status" value="1"/>
</dbReference>
<dbReference type="SUPFAM" id="SSF54637">
    <property type="entry name" value="Thioesterase/thiol ester dehydrase-isomerase"/>
    <property type="match status" value="1"/>
</dbReference>
<dbReference type="GO" id="GO:0047617">
    <property type="term" value="F:fatty acyl-CoA hydrolase activity"/>
    <property type="evidence" value="ECO:0007669"/>
    <property type="project" value="TreeGrafter"/>
</dbReference>
<dbReference type="InterPro" id="IPR050563">
    <property type="entry name" value="4-hydroxybenzoyl-CoA_TE"/>
</dbReference>
<dbReference type="AlphaFoldDB" id="A0A9D1L6X1"/>
<proteinExistence type="inferred from homology"/>
<evidence type="ECO:0000256" key="2">
    <source>
        <dbReference type="ARBA" id="ARBA00022801"/>
    </source>
</evidence>
<comment type="similarity">
    <text evidence="1">Belongs to the 4-hydroxybenzoyl-CoA thioesterase family.</text>
</comment>
<dbReference type="PANTHER" id="PTHR31793">
    <property type="entry name" value="4-HYDROXYBENZOYL-COA THIOESTERASE FAMILY MEMBER"/>
    <property type="match status" value="1"/>
</dbReference>
<gene>
    <name evidence="3" type="ORF">IAC50_08020</name>
</gene>
<dbReference type="Pfam" id="PF13279">
    <property type="entry name" value="4HBT_2"/>
    <property type="match status" value="1"/>
</dbReference>
<evidence type="ECO:0000313" key="4">
    <source>
        <dbReference type="Proteomes" id="UP000824090"/>
    </source>
</evidence>
<dbReference type="Gene3D" id="3.10.129.10">
    <property type="entry name" value="Hotdog Thioesterase"/>
    <property type="match status" value="1"/>
</dbReference>
<keyword evidence="2" id="KW-0378">Hydrolase</keyword>
<name>A0A9D1L6X1_9FIRM</name>
<accession>A0A9D1L6X1</accession>
<protein>
    <submittedName>
        <fullName evidence="3">Acyl-CoA thioesterase</fullName>
    </submittedName>
</protein>
<dbReference type="InterPro" id="IPR029069">
    <property type="entry name" value="HotDog_dom_sf"/>
</dbReference>
<dbReference type="EMBL" id="DVMP01000149">
    <property type="protein sequence ID" value="HIU26420.1"/>
    <property type="molecule type" value="Genomic_DNA"/>
</dbReference>